<sequence>MDRATHQPWQRAAHRQPLPVGPRHTTASALGCGHRAMARSGAPFHTAASALSATMSGITNKKFAELA</sequence>
<comment type="caution">
    <text evidence="2">The sequence shown here is derived from an EMBL/GenBank/DDBJ whole genome shotgun (WGS) entry which is preliminary data.</text>
</comment>
<evidence type="ECO:0000313" key="3">
    <source>
        <dbReference type="Proteomes" id="UP000479710"/>
    </source>
</evidence>
<proteinExistence type="predicted"/>
<gene>
    <name evidence="2" type="ORF">E2562_000038</name>
</gene>
<accession>A0A6G1DB95</accession>
<protein>
    <submittedName>
        <fullName evidence="2">Uncharacterized protein</fullName>
    </submittedName>
</protein>
<feature type="region of interest" description="Disordered" evidence="1">
    <location>
        <begin position="1"/>
        <end position="28"/>
    </location>
</feature>
<reference evidence="2 3" key="1">
    <citation type="submission" date="2019-11" db="EMBL/GenBank/DDBJ databases">
        <title>Whole genome sequence of Oryza granulata.</title>
        <authorList>
            <person name="Li W."/>
        </authorList>
    </citation>
    <scope>NUCLEOTIDE SEQUENCE [LARGE SCALE GENOMIC DNA]</scope>
    <source>
        <strain evidence="3">cv. Menghai</strain>
        <tissue evidence="2">Leaf</tissue>
    </source>
</reference>
<dbReference type="EMBL" id="SPHZ02000006">
    <property type="protein sequence ID" value="KAF0909701.1"/>
    <property type="molecule type" value="Genomic_DNA"/>
</dbReference>
<dbReference type="Proteomes" id="UP000479710">
    <property type="component" value="Unassembled WGS sequence"/>
</dbReference>
<keyword evidence="3" id="KW-1185">Reference proteome</keyword>
<dbReference type="AlphaFoldDB" id="A0A6G1DB95"/>
<name>A0A6G1DB95_9ORYZ</name>
<evidence type="ECO:0000313" key="2">
    <source>
        <dbReference type="EMBL" id="KAF0909701.1"/>
    </source>
</evidence>
<evidence type="ECO:0000256" key="1">
    <source>
        <dbReference type="SAM" id="MobiDB-lite"/>
    </source>
</evidence>
<organism evidence="2 3">
    <name type="scientific">Oryza meyeriana var. granulata</name>
    <dbReference type="NCBI Taxonomy" id="110450"/>
    <lineage>
        <taxon>Eukaryota</taxon>
        <taxon>Viridiplantae</taxon>
        <taxon>Streptophyta</taxon>
        <taxon>Embryophyta</taxon>
        <taxon>Tracheophyta</taxon>
        <taxon>Spermatophyta</taxon>
        <taxon>Magnoliopsida</taxon>
        <taxon>Liliopsida</taxon>
        <taxon>Poales</taxon>
        <taxon>Poaceae</taxon>
        <taxon>BOP clade</taxon>
        <taxon>Oryzoideae</taxon>
        <taxon>Oryzeae</taxon>
        <taxon>Oryzinae</taxon>
        <taxon>Oryza</taxon>
        <taxon>Oryza meyeriana</taxon>
    </lineage>
</organism>